<proteinExistence type="predicted"/>
<keyword evidence="3" id="KW-1185">Reference proteome</keyword>
<feature type="region of interest" description="Disordered" evidence="1">
    <location>
        <begin position="45"/>
        <end position="109"/>
    </location>
</feature>
<feature type="region of interest" description="Disordered" evidence="1">
    <location>
        <begin position="1"/>
        <end position="32"/>
    </location>
</feature>
<feature type="compositionally biased region" description="Low complexity" evidence="1">
    <location>
        <begin position="74"/>
        <end position="84"/>
    </location>
</feature>
<reference evidence="2 3" key="1">
    <citation type="submission" date="2015-12" db="EMBL/GenBank/DDBJ databases">
        <title>The genome of Folsomia candida.</title>
        <authorList>
            <person name="Faddeeva A."/>
            <person name="Derks M.F."/>
            <person name="Anvar Y."/>
            <person name="Smit S."/>
            <person name="Van Straalen N."/>
            <person name="Roelofs D."/>
        </authorList>
    </citation>
    <scope>NUCLEOTIDE SEQUENCE [LARGE SCALE GENOMIC DNA]</scope>
    <source>
        <strain evidence="2 3">VU population</strain>
        <tissue evidence="2">Whole body</tissue>
    </source>
</reference>
<dbReference type="AlphaFoldDB" id="A0A226DD28"/>
<evidence type="ECO:0000256" key="1">
    <source>
        <dbReference type="SAM" id="MobiDB-lite"/>
    </source>
</evidence>
<name>A0A226DD28_FOLCA</name>
<dbReference type="Proteomes" id="UP000198287">
    <property type="component" value="Unassembled WGS sequence"/>
</dbReference>
<feature type="compositionally biased region" description="Polar residues" evidence="1">
    <location>
        <begin position="85"/>
        <end position="109"/>
    </location>
</feature>
<sequence>MAGRGRKTPASLTSAGAPAGKKMNLGGSPGNDNINYEMLKTLLSSPPETRQGLMDVLFPPAPPPVPPPQEESLETLLSRLRSQTAPQDDQTDSTFDNTATNQEEGASTSSALQVLNLLSNLKESEFGELIFDKEGCKIWFTPMGTNMRYTINKELQIDANVFNSEIYLHSKRKFPKAGGRVSDAVSIRANLLPAFEFIVGHASEKLQPSLLGKNITPAMLALAQKLIQK</sequence>
<organism evidence="2 3">
    <name type="scientific">Folsomia candida</name>
    <name type="common">Springtail</name>
    <dbReference type="NCBI Taxonomy" id="158441"/>
    <lineage>
        <taxon>Eukaryota</taxon>
        <taxon>Metazoa</taxon>
        <taxon>Ecdysozoa</taxon>
        <taxon>Arthropoda</taxon>
        <taxon>Hexapoda</taxon>
        <taxon>Collembola</taxon>
        <taxon>Entomobryomorpha</taxon>
        <taxon>Isotomoidea</taxon>
        <taxon>Isotomidae</taxon>
        <taxon>Proisotominae</taxon>
        <taxon>Folsomia</taxon>
    </lineage>
</organism>
<feature type="compositionally biased region" description="Pro residues" evidence="1">
    <location>
        <begin position="59"/>
        <end position="69"/>
    </location>
</feature>
<protein>
    <submittedName>
        <fullName evidence="2">Uncharacterized protein</fullName>
    </submittedName>
</protein>
<accession>A0A226DD28</accession>
<evidence type="ECO:0000313" key="3">
    <source>
        <dbReference type="Proteomes" id="UP000198287"/>
    </source>
</evidence>
<evidence type="ECO:0000313" key="2">
    <source>
        <dbReference type="EMBL" id="OXA42156.1"/>
    </source>
</evidence>
<gene>
    <name evidence="2" type="ORF">Fcan01_23330</name>
</gene>
<comment type="caution">
    <text evidence="2">The sequence shown here is derived from an EMBL/GenBank/DDBJ whole genome shotgun (WGS) entry which is preliminary data.</text>
</comment>
<dbReference type="EMBL" id="LNIX01000027">
    <property type="protein sequence ID" value="OXA42156.1"/>
    <property type="molecule type" value="Genomic_DNA"/>
</dbReference>